<dbReference type="EMBL" id="JACGWK010000015">
    <property type="protein sequence ID" value="KAL0313815.1"/>
    <property type="molecule type" value="Genomic_DNA"/>
</dbReference>
<proteinExistence type="predicted"/>
<reference evidence="2" key="2">
    <citation type="journal article" date="2024" name="Plant">
        <title>Genomic evolution and insights into agronomic trait innovations of Sesamum species.</title>
        <authorList>
            <person name="Miao H."/>
            <person name="Wang L."/>
            <person name="Qu L."/>
            <person name="Liu H."/>
            <person name="Sun Y."/>
            <person name="Le M."/>
            <person name="Wang Q."/>
            <person name="Wei S."/>
            <person name="Zheng Y."/>
            <person name="Lin W."/>
            <person name="Duan Y."/>
            <person name="Cao H."/>
            <person name="Xiong S."/>
            <person name="Wang X."/>
            <person name="Wei L."/>
            <person name="Li C."/>
            <person name="Ma Q."/>
            <person name="Ju M."/>
            <person name="Zhao R."/>
            <person name="Li G."/>
            <person name="Mu C."/>
            <person name="Tian Q."/>
            <person name="Mei H."/>
            <person name="Zhang T."/>
            <person name="Gao T."/>
            <person name="Zhang H."/>
        </authorList>
    </citation>
    <scope>NUCLEOTIDE SEQUENCE</scope>
    <source>
        <strain evidence="2">G01</strain>
    </source>
</reference>
<dbReference type="AlphaFoldDB" id="A0AAW2L3E2"/>
<sequence length="76" mass="7619">MSTSQAATSCAAPVCTPAPSSESSSRQSCSVSTRVGRSLRGEPSTEQRYSVARLPNACVPIGTVSGNGAVAASFVV</sequence>
<reference evidence="2" key="1">
    <citation type="submission" date="2020-06" db="EMBL/GenBank/DDBJ databases">
        <authorList>
            <person name="Li T."/>
            <person name="Hu X."/>
            <person name="Zhang T."/>
            <person name="Song X."/>
            <person name="Zhang H."/>
            <person name="Dai N."/>
            <person name="Sheng W."/>
            <person name="Hou X."/>
            <person name="Wei L."/>
        </authorList>
    </citation>
    <scope>NUCLEOTIDE SEQUENCE</scope>
    <source>
        <strain evidence="2">G01</strain>
        <tissue evidence="2">Leaf</tissue>
    </source>
</reference>
<protein>
    <submittedName>
        <fullName evidence="2">Uncharacterized protein</fullName>
    </submittedName>
</protein>
<gene>
    <name evidence="2" type="ORF">Sangu_2225900</name>
</gene>
<feature type="compositionally biased region" description="Low complexity" evidence="1">
    <location>
        <begin position="20"/>
        <end position="32"/>
    </location>
</feature>
<evidence type="ECO:0000313" key="2">
    <source>
        <dbReference type="EMBL" id="KAL0313815.1"/>
    </source>
</evidence>
<organism evidence="2">
    <name type="scientific">Sesamum angustifolium</name>
    <dbReference type="NCBI Taxonomy" id="2727405"/>
    <lineage>
        <taxon>Eukaryota</taxon>
        <taxon>Viridiplantae</taxon>
        <taxon>Streptophyta</taxon>
        <taxon>Embryophyta</taxon>
        <taxon>Tracheophyta</taxon>
        <taxon>Spermatophyta</taxon>
        <taxon>Magnoliopsida</taxon>
        <taxon>eudicotyledons</taxon>
        <taxon>Gunneridae</taxon>
        <taxon>Pentapetalae</taxon>
        <taxon>asterids</taxon>
        <taxon>lamiids</taxon>
        <taxon>Lamiales</taxon>
        <taxon>Pedaliaceae</taxon>
        <taxon>Sesamum</taxon>
    </lineage>
</organism>
<name>A0AAW2L3E2_9LAMI</name>
<evidence type="ECO:0000256" key="1">
    <source>
        <dbReference type="SAM" id="MobiDB-lite"/>
    </source>
</evidence>
<accession>A0AAW2L3E2</accession>
<feature type="region of interest" description="Disordered" evidence="1">
    <location>
        <begin position="1"/>
        <end position="47"/>
    </location>
</feature>
<comment type="caution">
    <text evidence="2">The sequence shown here is derived from an EMBL/GenBank/DDBJ whole genome shotgun (WGS) entry which is preliminary data.</text>
</comment>